<keyword evidence="2" id="KW-0732">Signal</keyword>
<dbReference type="Proteomes" id="UP000316798">
    <property type="component" value="Chromosome"/>
</dbReference>
<evidence type="ECO:0000256" key="1">
    <source>
        <dbReference type="SAM" id="MobiDB-lite"/>
    </source>
</evidence>
<organism evidence="3 4">
    <name type="scientific">Rhodoferax sediminis</name>
    <dbReference type="NCBI Taxonomy" id="2509614"/>
    <lineage>
        <taxon>Bacteria</taxon>
        <taxon>Pseudomonadati</taxon>
        <taxon>Pseudomonadota</taxon>
        <taxon>Betaproteobacteria</taxon>
        <taxon>Burkholderiales</taxon>
        <taxon>Comamonadaceae</taxon>
        <taxon>Rhodoferax</taxon>
    </lineage>
</organism>
<dbReference type="AlphaFoldDB" id="A0A515D921"/>
<feature type="compositionally biased region" description="Low complexity" evidence="1">
    <location>
        <begin position="93"/>
        <end position="108"/>
    </location>
</feature>
<accession>A0A515D921</accession>
<protein>
    <submittedName>
        <fullName evidence="3">Acetate kinase</fullName>
    </submittedName>
</protein>
<dbReference type="OrthoDB" id="5297564at2"/>
<reference evidence="3 4" key="1">
    <citation type="submission" date="2019-01" db="EMBL/GenBank/DDBJ databases">
        <title>Genomic insights into a novel species Rhodoferax sp.</title>
        <authorList>
            <person name="Jin L."/>
        </authorList>
    </citation>
    <scope>NUCLEOTIDE SEQUENCE [LARGE SCALE GENOMIC DNA]</scope>
    <source>
        <strain evidence="3 4">CHu59-6-5</strain>
    </source>
</reference>
<feature type="region of interest" description="Disordered" evidence="1">
    <location>
        <begin position="70"/>
        <end position="129"/>
    </location>
</feature>
<feature type="compositionally biased region" description="Low complexity" evidence="1">
    <location>
        <begin position="23"/>
        <end position="40"/>
    </location>
</feature>
<dbReference type="GO" id="GO:0016301">
    <property type="term" value="F:kinase activity"/>
    <property type="evidence" value="ECO:0007669"/>
    <property type="project" value="UniProtKB-KW"/>
</dbReference>
<keyword evidence="3" id="KW-0808">Transferase</keyword>
<gene>
    <name evidence="3" type="ORF">EUB48_06115</name>
</gene>
<evidence type="ECO:0000313" key="4">
    <source>
        <dbReference type="Proteomes" id="UP000316798"/>
    </source>
</evidence>
<sequence length="445" mass="47827">MNNKSLRHRPAALLAYSTLALSSAAVQAQSPSASPESSGAQIESLQQQLTEQGRQIETLKRITTEQEKKYQALRRALRQQARDTQPGETAQGENAEQAAPNAQAEQNPTDTEQHPVQVGAAPSQESQAPVEVPRLFEQPGILTPKGKFVFEPSLEYSYSSNNRVALIGYTIIPALVIGLIDVQQVKDSILTGALTGRYGLTNRMEVEAKIPYVYRSDSSVGRELNTGSATDSVFNSSGKAIGDVEVTARYQLNEGSATKPYLIGSLRFKSRTGKDPFEVVTDCLTSCVGNPGGTGLPTTQPTGSGFYLLQPALTWLFQSDPAVFFGTFSYAHNFARNNVSLTVLGGQQEFLGTVKAGDIIGANFGMGLALNDRTAFSVGVDLNSVGRTLQNGAPVTGSVRVVLAKLLFGFSYRYSDKTTLNFTVGAGLTRDTPDLTLNLRIPLSF</sequence>
<feature type="region of interest" description="Disordered" evidence="1">
    <location>
        <begin position="23"/>
        <end position="50"/>
    </location>
</feature>
<keyword evidence="3" id="KW-0418">Kinase</keyword>
<evidence type="ECO:0000256" key="2">
    <source>
        <dbReference type="SAM" id="SignalP"/>
    </source>
</evidence>
<feature type="chain" id="PRO_5022213376" evidence="2">
    <location>
        <begin position="29"/>
        <end position="445"/>
    </location>
</feature>
<dbReference type="EMBL" id="CP035503">
    <property type="protein sequence ID" value="QDL36912.1"/>
    <property type="molecule type" value="Genomic_DNA"/>
</dbReference>
<feature type="compositionally biased region" description="Polar residues" evidence="1">
    <location>
        <begin position="41"/>
        <end position="50"/>
    </location>
</feature>
<proteinExistence type="predicted"/>
<dbReference type="RefSeq" id="WP_142818070.1">
    <property type="nucleotide sequence ID" value="NZ_CP035503.1"/>
</dbReference>
<dbReference type="KEGG" id="rhf:EUB48_06115"/>
<name>A0A515D921_9BURK</name>
<keyword evidence="4" id="KW-1185">Reference proteome</keyword>
<feature type="signal peptide" evidence="2">
    <location>
        <begin position="1"/>
        <end position="28"/>
    </location>
</feature>
<evidence type="ECO:0000313" key="3">
    <source>
        <dbReference type="EMBL" id="QDL36912.1"/>
    </source>
</evidence>